<name>A0A9D2MS50_9FIRM</name>
<dbReference type="InterPro" id="IPR049435">
    <property type="entry name" value="Cas_Cas6_C"/>
</dbReference>
<dbReference type="EMBL" id="DWXE01000040">
    <property type="protein sequence ID" value="HJB91993.1"/>
    <property type="molecule type" value="Genomic_DNA"/>
</dbReference>
<dbReference type="AlphaFoldDB" id="A0A9D2MS50"/>
<feature type="domain" description="CRISPR associated protein Cas6 C-terminal" evidence="1">
    <location>
        <begin position="136"/>
        <end position="245"/>
    </location>
</feature>
<dbReference type="Gene3D" id="3.30.70.1900">
    <property type="match status" value="1"/>
</dbReference>
<reference evidence="2" key="2">
    <citation type="submission" date="2021-04" db="EMBL/GenBank/DDBJ databases">
        <authorList>
            <person name="Gilroy R."/>
        </authorList>
    </citation>
    <scope>NUCLEOTIDE SEQUENCE</scope>
    <source>
        <strain evidence="2">USAMLcec3-2134</strain>
    </source>
</reference>
<protein>
    <submittedName>
        <fullName evidence="2">CRISPR-associated endoribonuclease Cas6</fullName>
    </submittedName>
</protein>
<dbReference type="Proteomes" id="UP000886883">
    <property type="component" value="Unassembled WGS sequence"/>
</dbReference>
<organism evidence="2 3">
    <name type="scientific">Candidatus Eisenbergiella merdigallinarum</name>
    <dbReference type="NCBI Taxonomy" id="2838552"/>
    <lineage>
        <taxon>Bacteria</taxon>
        <taxon>Bacillati</taxon>
        <taxon>Bacillota</taxon>
        <taxon>Clostridia</taxon>
        <taxon>Lachnospirales</taxon>
        <taxon>Lachnospiraceae</taxon>
        <taxon>Eisenbergiella</taxon>
    </lineage>
</organism>
<sequence length="250" mass="28414">MLVFELPLQICFLIPMPSECVSEKIARLLDAVLQKEEFFPGVRGFLENAAAEAEDGDFASKNEGRPSFRPYTFDQPYPLEAERVYCTGKVYTVRIRTISQELAEFFSRMLPLCRSDCLQVLGGGLRLIPRGALERVHTLTPVVVKTGYGYWRNRMQVDEYEERLKTNLIRKYNFFCHTNLSGNFSLFKNIEFINRKPVRVSQSNVSLLGDKVSLTAACNSMAQELLYMALGTGVGENNARGCGFLGYRFR</sequence>
<gene>
    <name evidence="2" type="ORF">H9763_11095</name>
</gene>
<comment type="caution">
    <text evidence="2">The sequence shown here is derived from an EMBL/GenBank/DDBJ whole genome shotgun (WGS) entry which is preliminary data.</text>
</comment>
<proteinExistence type="predicted"/>
<accession>A0A9D2MS50</accession>
<evidence type="ECO:0000313" key="3">
    <source>
        <dbReference type="Proteomes" id="UP000886883"/>
    </source>
</evidence>
<dbReference type="Pfam" id="PF01881">
    <property type="entry name" value="Cas_Cas6_C"/>
    <property type="match status" value="1"/>
</dbReference>
<evidence type="ECO:0000259" key="1">
    <source>
        <dbReference type="Pfam" id="PF01881"/>
    </source>
</evidence>
<reference evidence="2" key="1">
    <citation type="journal article" date="2021" name="PeerJ">
        <title>Extensive microbial diversity within the chicken gut microbiome revealed by metagenomics and culture.</title>
        <authorList>
            <person name="Gilroy R."/>
            <person name="Ravi A."/>
            <person name="Getino M."/>
            <person name="Pursley I."/>
            <person name="Horton D.L."/>
            <person name="Alikhan N.F."/>
            <person name="Baker D."/>
            <person name="Gharbi K."/>
            <person name="Hall N."/>
            <person name="Watson M."/>
            <person name="Adriaenssens E.M."/>
            <person name="Foster-Nyarko E."/>
            <person name="Jarju S."/>
            <person name="Secka A."/>
            <person name="Antonio M."/>
            <person name="Oren A."/>
            <person name="Chaudhuri R.R."/>
            <person name="La Ragione R."/>
            <person name="Hildebrand F."/>
            <person name="Pallen M.J."/>
        </authorList>
    </citation>
    <scope>NUCLEOTIDE SEQUENCE</scope>
    <source>
        <strain evidence="2">USAMLcec3-2134</strain>
    </source>
</reference>
<evidence type="ECO:0000313" key="2">
    <source>
        <dbReference type="EMBL" id="HJB91993.1"/>
    </source>
</evidence>